<dbReference type="Proteomes" id="UP001501676">
    <property type="component" value="Unassembled WGS sequence"/>
</dbReference>
<evidence type="ECO:0000313" key="2">
    <source>
        <dbReference type="EMBL" id="GAA3386389.1"/>
    </source>
</evidence>
<reference evidence="3" key="1">
    <citation type="journal article" date="2019" name="Int. J. Syst. Evol. Microbiol.">
        <title>The Global Catalogue of Microorganisms (GCM) 10K type strain sequencing project: providing services to taxonomists for standard genome sequencing and annotation.</title>
        <authorList>
            <consortium name="The Broad Institute Genomics Platform"/>
            <consortium name="The Broad Institute Genome Sequencing Center for Infectious Disease"/>
            <person name="Wu L."/>
            <person name="Ma J."/>
        </authorList>
    </citation>
    <scope>NUCLEOTIDE SEQUENCE [LARGE SCALE GENOMIC DNA]</scope>
    <source>
        <strain evidence="3">JCM 9458</strain>
    </source>
</reference>
<evidence type="ECO:0000256" key="1">
    <source>
        <dbReference type="SAM" id="MobiDB-lite"/>
    </source>
</evidence>
<gene>
    <name evidence="2" type="ORF">GCM10020369_23530</name>
</gene>
<dbReference type="EMBL" id="BAAAYN010000016">
    <property type="protein sequence ID" value="GAA3386389.1"/>
    <property type="molecule type" value="Genomic_DNA"/>
</dbReference>
<feature type="compositionally biased region" description="Low complexity" evidence="1">
    <location>
        <begin position="193"/>
        <end position="209"/>
    </location>
</feature>
<protein>
    <submittedName>
        <fullName evidence="2">Uncharacterized protein</fullName>
    </submittedName>
</protein>
<proteinExistence type="predicted"/>
<feature type="compositionally biased region" description="Basic and acidic residues" evidence="1">
    <location>
        <begin position="229"/>
        <end position="244"/>
    </location>
</feature>
<organism evidence="2 3">
    <name type="scientific">Cryptosporangium minutisporangium</name>
    <dbReference type="NCBI Taxonomy" id="113569"/>
    <lineage>
        <taxon>Bacteria</taxon>
        <taxon>Bacillati</taxon>
        <taxon>Actinomycetota</taxon>
        <taxon>Actinomycetes</taxon>
        <taxon>Cryptosporangiales</taxon>
        <taxon>Cryptosporangiaceae</taxon>
        <taxon>Cryptosporangium</taxon>
    </lineage>
</organism>
<sequence length="244" mass="26391">MSDSRSPVHDGSDLMLLPHTWLYVPAQPTIVLTSYQQTPTADGVAYTATLSIDDETVGVLHNDGRGGATTFHANGSPRFRPADMAAYAAACRAHSGDAVAAEWVFDELISAWELEYAIQTARRTGQRVVRALDALPNSDDPTDPGDVIVLSGDLRLLTPFPDAQRDALAAQLTAEQVTDADRWWQIWAEPADQPTQTAAPRRPAATGQPSHGSRNGGWQDLTPRPTGVPDHDPAQRRASDHRAD</sequence>
<name>A0ABP6SW54_9ACTN</name>
<comment type="caution">
    <text evidence="2">The sequence shown here is derived from an EMBL/GenBank/DDBJ whole genome shotgun (WGS) entry which is preliminary data.</text>
</comment>
<accession>A0ABP6SW54</accession>
<dbReference type="RefSeq" id="WP_345728082.1">
    <property type="nucleotide sequence ID" value="NZ_BAAAYN010000016.1"/>
</dbReference>
<feature type="region of interest" description="Disordered" evidence="1">
    <location>
        <begin position="191"/>
        <end position="244"/>
    </location>
</feature>
<evidence type="ECO:0000313" key="3">
    <source>
        <dbReference type="Proteomes" id="UP001501676"/>
    </source>
</evidence>
<keyword evidence="3" id="KW-1185">Reference proteome</keyword>